<proteinExistence type="predicted"/>
<protein>
    <submittedName>
        <fullName evidence="1">Uncharacterized protein</fullName>
    </submittedName>
</protein>
<dbReference type="Proteomes" id="UP001170954">
    <property type="component" value="Unassembled WGS sequence"/>
</dbReference>
<comment type="caution">
    <text evidence="1">The sequence shown here is derived from an EMBL/GenBank/DDBJ whole genome shotgun (WGS) entry which is preliminary data.</text>
</comment>
<accession>A0ABT7NMA1</accession>
<keyword evidence="2" id="KW-1185">Reference proteome</keyword>
<organism evidence="1 2">
    <name type="scientific">Sphingobacterium hotanense</name>
    <dbReference type="NCBI Taxonomy" id="649196"/>
    <lineage>
        <taxon>Bacteria</taxon>
        <taxon>Pseudomonadati</taxon>
        <taxon>Bacteroidota</taxon>
        <taxon>Sphingobacteriia</taxon>
        <taxon>Sphingobacteriales</taxon>
        <taxon>Sphingobacteriaceae</taxon>
        <taxon>Sphingobacterium</taxon>
    </lineage>
</organism>
<name>A0ABT7NMA1_9SPHI</name>
<reference evidence="1" key="1">
    <citation type="submission" date="2020-06" db="EMBL/GenBank/DDBJ databases">
        <authorList>
            <person name="Dong N."/>
        </authorList>
    </citation>
    <scope>NUCLEOTIDE SEQUENCE</scope>
    <source>
        <strain evidence="1">R1692</strain>
    </source>
</reference>
<sequence length="183" mass="20625">MALTKSQAKEFAKTLYVKEELHQKVIAERVGVTEKTIGKWINDGGWKKLRTSLLTTKENQISNLYSQLEKITEEIKTRPITYDIPTSVLKPIKLKDSSGNESLSYPDYNPTDFPIKLGNYPTNGEADIISKLTSAIDKLETETGVGETVEVAKKLITLIQQEDMELAKKVTTYFDILIQSLIK</sequence>
<reference evidence="1" key="2">
    <citation type="journal article" date="2022" name="Sci. Total Environ.">
        <title>Prevalence, transmission, and molecular epidemiology of tet(X)-positive bacteria among humans, animals, and environmental niches in China: An epidemiological, and genomic-based study.</title>
        <authorList>
            <person name="Dong N."/>
            <person name="Zeng Y."/>
            <person name="Cai C."/>
            <person name="Sun C."/>
            <person name="Lu J."/>
            <person name="Liu C."/>
            <person name="Zhou H."/>
            <person name="Sun Q."/>
            <person name="Shu L."/>
            <person name="Wang H."/>
            <person name="Wang Y."/>
            <person name="Wang S."/>
            <person name="Wu C."/>
            <person name="Chan E.W."/>
            <person name="Chen G."/>
            <person name="Shen Z."/>
            <person name="Chen S."/>
            <person name="Zhang R."/>
        </authorList>
    </citation>
    <scope>NUCLEOTIDE SEQUENCE</scope>
    <source>
        <strain evidence="1">R1692</strain>
    </source>
</reference>
<evidence type="ECO:0000313" key="2">
    <source>
        <dbReference type="Proteomes" id="UP001170954"/>
    </source>
</evidence>
<dbReference type="RefSeq" id="WP_286651013.1">
    <property type="nucleotide sequence ID" value="NZ_JACAGK010000016.1"/>
</dbReference>
<gene>
    <name evidence="1" type="ORF">HX018_07370</name>
</gene>
<dbReference type="EMBL" id="JACAGK010000016">
    <property type="protein sequence ID" value="MDM1048053.1"/>
    <property type="molecule type" value="Genomic_DNA"/>
</dbReference>
<evidence type="ECO:0000313" key="1">
    <source>
        <dbReference type="EMBL" id="MDM1048053.1"/>
    </source>
</evidence>